<keyword evidence="1" id="KW-1133">Transmembrane helix</keyword>
<gene>
    <name evidence="2" type="ORF">GDO81_016430</name>
</gene>
<evidence type="ECO:0000256" key="1">
    <source>
        <dbReference type="SAM" id="Phobius"/>
    </source>
</evidence>
<proteinExistence type="predicted"/>
<sequence>MSHCLSDTRVVLHLLHTTFFFYYYFVDVNLFNFMTRFLWVVRLLLGRCFKKTNLTLDQHFFIFRRSLPCNVPKHYIAYYNKRKI</sequence>
<name>A0AAV7AWC3_ENGPU</name>
<keyword evidence="1" id="KW-0812">Transmembrane</keyword>
<comment type="caution">
    <text evidence="2">The sequence shown here is derived from an EMBL/GenBank/DDBJ whole genome shotgun (WGS) entry which is preliminary data.</text>
</comment>
<evidence type="ECO:0000313" key="2">
    <source>
        <dbReference type="EMBL" id="KAG8564374.1"/>
    </source>
</evidence>
<protein>
    <submittedName>
        <fullName evidence="2">Uncharacterized protein</fullName>
    </submittedName>
</protein>
<keyword evidence="1" id="KW-0472">Membrane</keyword>
<dbReference type="AlphaFoldDB" id="A0AAV7AWC3"/>
<keyword evidence="3" id="KW-1185">Reference proteome</keyword>
<feature type="transmembrane region" description="Helical" evidence="1">
    <location>
        <begin position="20"/>
        <end position="41"/>
    </location>
</feature>
<dbReference type="Proteomes" id="UP000824782">
    <property type="component" value="Unassembled WGS sequence"/>
</dbReference>
<accession>A0AAV7AWC3</accession>
<organism evidence="2 3">
    <name type="scientific">Engystomops pustulosus</name>
    <name type="common">Tungara frog</name>
    <name type="synonym">Physalaemus pustulosus</name>
    <dbReference type="NCBI Taxonomy" id="76066"/>
    <lineage>
        <taxon>Eukaryota</taxon>
        <taxon>Metazoa</taxon>
        <taxon>Chordata</taxon>
        <taxon>Craniata</taxon>
        <taxon>Vertebrata</taxon>
        <taxon>Euteleostomi</taxon>
        <taxon>Amphibia</taxon>
        <taxon>Batrachia</taxon>
        <taxon>Anura</taxon>
        <taxon>Neobatrachia</taxon>
        <taxon>Hyloidea</taxon>
        <taxon>Leptodactylidae</taxon>
        <taxon>Leiuperinae</taxon>
        <taxon>Engystomops</taxon>
    </lineage>
</organism>
<reference evidence="2" key="1">
    <citation type="thesis" date="2020" institute="ProQuest LLC" country="789 East Eisenhower Parkway, Ann Arbor, MI, USA">
        <title>Comparative Genomics and Chromosome Evolution.</title>
        <authorList>
            <person name="Mudd A.B."/>
        </authorList>
    </citation>
    <scope>NUCLEOTIDE SEQUENCE</scope>
    <source>
        <strain evidence="2">237g6f4</strain>
        <tissue evidence="2">Blood</tissue>
    </source>
</reference>
<evidence type="ECO:0000313" key="3">
    <source>
        <dbReference type="Proteomes" id="UP000824782"/>
    </source>
</evidence>
<dbReference type="EMBL" id="WNYA01000007">
    <property type="protein sequence ID" value="KAG8564374.1"/>
    <property type="molecule type" value="Genomic_DNA"/>
</dbReference>